<dbReference type="Proteomes" id="UP000034048">
    <property type="component" value="Unassembled WGS sequence"/>
</dbReference>
<protein>
    <submittedName>
        <fullName evidence="2">Uncharacterized protein</fullName>
    </submittedName>
</protein>
<comment type="caution">
    <text evidence="2">The sequence shown here is derived from an EMBL/GenBank/DDBJ whole genome shotgun (WGS) entry which is preliminary data.</text>
</comment>
<dbReference type="AlphaFoldDB" id="A0A0G0N8C9"/>
<evidence type="ECO:0000256" key="1">
    <source>
        <dbReference type="SAM" id="Phobius"/>
    </source>
</evidence>
<feature type="transmembrane region" description="Helical" evidence="1">
    <location>
        <begin position="118"/>
        <end position="141"/>
    </location>
</feature>
<keyword evidence="1" id="KW-1133">Transmembrane helix</keyword>
<sequence length="358" mass="41727">MLLELIIGSKGYLFSGDILGTQLAIRIALWIILMSVWFLREIQHYWQDRKLSWPFSYYRYFWLALTVFLTYGLAWGILKHNDPSNIFLDFNNWLYLLIVLPAYRLLNQENYKQYWPLLMAGLSWLVLKTLLLLFAFSHNIFLANTEIYRWVRDTGIAEVTEMQSGFYRIFMQSHIYVILAWLGVVLLVSWLIKKKQTSRYWLLALVALGAVVVISLSRSFWAGLVVGLLVYWPLSLLYFKLNWQQIIKTNLSWFVALLVGFVLIFGIVAFPYPKPWLDVSMLGLLSDRTDIMNEAGAASRWSLLPELWGGITINPLSGQGFGATLTYQTDDPRIRQSSVDGSYTTYAFEWGWLDIWFK</sequence>
<feature type="transmembrane region" description="Helical" evidence="1">
    <location>
        <begin position="174"/>
        <end position="192"/>
    </location>
</feature>
<feature type="transmembrane region" description="Helical" evidence="1">
    <location>
        <begin position="222"/>
        <end position="239"/>
    </location>
</feature>
<feature type="transmembrane region" description="Helical" evidence="1">
    <location>
        <begin position="60"/>
        <end position="78"/>
    </location>
</feature>
<reference evidence="2 3" key="1">
    <citation type="journal article" date="2015" name="Nature">
        <title>rRNA introns, odd ribosomes, and small enigmatic genomes across a large radiation of phyla.</title>
        <authorList>
            <person name="Brown C.T."/>
            <person name="Hug L.A."/>
            <person name="Thomas B.C."/>
            <person name="Sharon I."/>
            <person name="Castelle C.J."/>
            <person name="Singh A."/>
            <person name="Wilkins M.J."/>
            <person name="Williams K.H."/>
            <person name="Banfield J.F."/>
        </authorList>
    </citation>
    <scope>NUCLEOTIDE SEQUENCE [LARGE SCALE GENOMIC DNA]</scope>
</reference>
<dbReference type="EMBL" id="LBWS01000055">
    <property type="protein sequence ID" value="KKR12439.1"/>
    <property type="molecule type" value="Genomic_DNA"/>
</dbReference>
<feature type="transmembrane region" description="Helical" evidence="1">
    <location>
        <begin position="90"/>
        <end position="106"/>
    </location>
</feature>
<feature type="transmembrane region" description="Helical" evidence="1">
    <location>
        <begin position="20"/>
        <end position="39"/>
    </location>
</feature>
<evidence type="ECO:0000313" key="3">
    <source>
        <dbReference type="Proteomes" id="UP000034048"/>
    </source>
</evidence>
<feature type="non-terminal residue" evidence="2">
    <location>
        <position position="358"/>
    </location>
</feature>
<gene>
    <name evidence="2" type="ORF">UT42_C0055G0008</name>
</gene>
<organism evidence="2 3">
    <name type="scientific">Candidatus Falkowbacteria bacterium GW2011_GWA2_39_24</name>
    <dbReference type="NCBI Taxonomy" id="1618634"/>
    <lineage>
        <taxon>Bacteria</taxon>
        <taxon>Candidatus Falkowiibacteriota</taxon>
    </lineage>
</organism>
<evidence type="ECO:0000313" key="2">
    <source>
        <dbReference type="EMBL" id="KKR12439.1"/>
    </source>
</evidence>
<keyword evidence="1" id="KW-0472">Membrane</keyword>
<keyword evidence="1" id="KW-0812">Transmembrane</keyword>
<proteinExistence type="predicted"/>
<name>A0A0G0N8C9_9BACT</name>
<feature type="transmembrane region" description="Helical" evidence="1">
    <location>
        <begin position="251"/>
        <end position="272"/>
    </location>
</feature>
<feature type="transmembrane region" description="Helical" evidence="1">
    <location>
        <begin position="199"/>
        <end position="216"/>
    </location>
</feature>
<accession>A0A0G0N8C9</accession>